<evidence type="ECO:0000256" key="9">
    <source>
        <dbReference type="ARBA" id="ARBA00023098"/>
    </source>
</evidence>
<evidence type="ECO:0008006" key="16">
    <source>
        <dbReference type="Google" id="ProtNLM"/>
    </source>
</evidence>
<comment type="similarity">
    <text evidence="2">Belongs to the ERG28 family.</text>
</comment>
<keyword evidence="15" id="KW-1185">Reference proteome</keyword>
<keyword evidence="9" id="KW-0443">Lipid metabolism</keyword>
<reference evidence="14" key="2">
    <citation type="submission" date="2023-05" db="EMBL/GenBank/DDBJ databases">
        <authorList>
            <consortium name="Lawrence Berkeley National Laboratory"/>
            <person name="Steindorff A."/>
            <person name="Hensen N."/>
            <person name="Bonometti L."/>
            <person name="Westerberg I."/>
            <person name="Brannstrom I.O."/>
            <person name="Guillou S."/>
            <person name="Cros-Aarteil S."/>
            <person name="Calhoun S."/>
            <person name="Haridas S."/>
            <person name="Kuo A."/>
            <person name="Mondo S."/>
            <person name="Pangilinan J."/>
            <person name="Riley R."/>
            <person name="Labutti K."/>
            <person name="Andreopoulos B."/>
            <person name="Lipzen A."/>
            <person name="Chen C."/>
            <person name="Yanf M."/>
            <person name="Daum C."/>
            <person name="Ng V."/>
            <person name="Clum A."/>
            <person name="Ohm R."/>
            <person name="Martin F."/>
            <person name="Silar P."/>
            <person name="Natvig D."/>
            <person name="Lalanne C."/>
            <person name="Gautier V."/>
            <person name="Ament-Velasquez S.L."/>
            <person name="Kruys A."/>
            <person name="Hutchinson M.I."/>
            <person name="Powell A.J."/>
            <person name="Barry K."/>
            <person name="Miller A.N."/>
            <person name="Grigoriev I.V."/>
            <person name="Debuchy R."/>
            <person name="Gladieux P."/>
            <person name="Thoren M.H."/>
            <person name="Johannesson H."/>
        </authorList>
    </citation>
    <scope>NUCLEOTIDE SEQUENCE</scope>
    <source>
        <strain evidence="14">PSN309</strain>
    </source>
</reference>
<keyword evidence="4 13" id="KW-0812">Transmembrane</keyword>
<dbReference type="AlphaFoldDB" id="A0AAN6WKW0"/>
<gene>
    <name evidence="14" type="ORF">QBC35DRAFT_508631</name>
</gene>
<comment type="subcellular location">
    <subcellularLocation>
        <location evidence="1">Endoplasmic reticulum membrane</location>
        <topology evidence="1">Multi-pass membrane protein</topology>
    </subcellularLocation>
</comment>
<evidence type="ECO:0000256" key="12">
    <source>
        <dbReference type="ARBA" id="ARBA00023221"/>
    </source>
</evidence>
<evidence type="ECO:0000256" key="2">
    <source>
        <dbReference type="ARBA" id="ARBA00005377"/>
    </source>
</evidence>
<evidence type="ECO:0000313" key="14">
    <source>
        <dbReference type="EMBL" id="KAK4183136.1"/>
    </source>
</evidence>
<keyword evidence="8" id="KW-0756">Sterol biosynthesis</keyword>
<dbReference type="InterPro" id="IPR005352">
    <property type="entry name" value="Erg28"/>
</dbReference>
<evidence type="ECO:0000256" key="4">
    <source>
        <dbReference type="ARBA" id="ARBA00022692"/>
    </source>
</evidence>
<accession>A0AAN6WKW0</accession>
<dbReference type="GO" id="GO:0016126">
    <property type="term" value="P:sterol biosynthetic process"/>
    <property type="evidence" value="ECO:0007669"/>
    <property type="project" value="UniProtKB-KW"/>
</dbReference>
<sequence length="114" mass="12755">MALMHSAVCYLSSPSVALKQFSGPQRPQPTGLSARVYGVKNVYTGLIRVYAAYHVTNPQLYALAQWTFAGVLFLYLTELFVYRTARLKECAFPFVFAGSAMVWTVVQRGFYLGN</sequence>
<dbReference type="Proteomes" id="UP001302126">
    <property type="component" value="Unassembled WGS sequence"/>
</dbReference>
<keyword evidence="7 13" id="KW-1133">Transmembrane helix</keyword>
<keyword evidence="12" id="KW-0753">Steroid metabolism</keyword>
<reference evidence="14" key="1">
    <citation type="journal article" date="2023" name="Mol. Phylogenet. Evol.">
        <title>Genome-scale phylogeny and comparative genomics of the fungal order Sordariales.</title>
        <authorList>
            <person name="Hensen N."/>
            <person name="Bonometti L."/>
            <person name="Westerberg I."/>
            <person name="Brannstrom I.O."/>
            <person name="Guillou S."/>
            <person name="Cros-Aarteil S."/>
            <person name="Calhoun S."/>
            <person name="Haridas S."/>
            <person name="Kuo A."/>
            <person name="Mondo S."/>
            <person name="Pangilinan J."/>
            <person name="Riley R."/>
            <person name="LaButti K."/>
            <person name="Andreopoulos B."/>
            <person name="Lipzen A."/>
            <person name="Chen C."/>
            <person name="Yan M."/>
            <person name="Daum C."/>
            <person name="Ng V."/>
            <person name="Clum A."/>
            <person name="Steindorff A."/>
            <person name="Ohm R.A."/>
            <person name="Martin F."/>
            <person name="Silar P."/>
            <person name="Natvig D.O."/>
            <person name="Lalanne C."/>
            <person name="Gautier V."/>
            <person name="Ament-Velasquez S.L."/>
            <person name="Kruys A."/>
            <person name="Hutchinson M.I."/>
            <person name="Powell A.J."/>
            <person name="Barry K."/>
            <person name="Miller A.N."/>
            <person name="Grigoriev I.V."/>
            <person name="Debuchy R."/>
            <person name="Gladieux P."/>
            <person name="Hiltunen Thoren M."/>
            <person name="Johannesson H."/>
        </authorList>
    </citation>
    <scope>NUCLEOTIDE SEQUENCE</scope>
    <source>
        <strain evidence="14">PSN309</strain>
    </source>
</reference>
<evidence type="ECO:0000256" key="3">
    <source>
        <dbReference type="ARBA" id="ARBA00022516"/>
    </source>
</evidence>
<evidence type="ECO:0000256" key="11">
    <source>
        <dbReference type="ARBA" id="ARBA00023166"/>
    </source>
</evidence>
<keyword evidence="5" id="KW-0256">Endoplasmic reticulum</keyword>
<evidence type="ECO:0000256" key="8">
    <source>
        <dbReference type="ARBA" id="ARBA00023011"/>
    </source>
</evidence>
<evidence type="ECO:0000256" key="7">
    <source>
        <dbReference type="ARBA" id="ARBA00022989"/>
    </source>
</evidence>
<dbReference type="PANTHER" id="PTHR15451:SF19">
    <property type="entry name" value="ERGOSTEROL BIOSYNTHETIC PROTEIN 28 HOMOLOG"/>
    <property type="match status" value="1"/>
</dbReference>
<keyword evidence="3" id="KW-0444">Lipid biosynthesis</keyword>
<feature type="transmembrane region" description="Helical" evidence="13">
    <location>
        <begin position="63"/>
        <end position="82"/>
    </location>
</feature>
<evidence type="ECO:0000256" key="13">
    <source>
        <dbReference type="SAM" id="Phobius"/>
    </source>
</evidence>
<evidence type="ECO:0000313" key="15">
    <source>
        <dbReference type="Proteomes" id="UP001302126"/>
    </source>
</evidence>
<comment type="caution">
    <text evidence="14">The sequence shown here is derived from an EMBL/GenBank/DDBJ whole genome shotgun (WGS) entry which is preliminary data.</text>
</comment>
<organism evidence="14 15">
    <name type="scientific">Podospora australis</name>
    <dbReference type="NCBI Taxonomy" id="1536484"/>
    <lineage>
        <taxon>Eukaryota</taxon>
        <taxon>Fungi</taxon>
        <taxon>Dikarya</taxon>
        <taxon>Ascomycota</taxon>
        <taxon>Pezizomycotina</taxon>
        <taxon>Sordariomycetes</taxon>
        <taxon>Sordariomycetidae</taxon>
        <taxon>Sordariales</taxon>
        <taxon>Podosporaceae</taxon>
        <taxon>Podospora</taxon>
    </lineage>
</organism>
<dbReference type="GO" id="GO:0030674">
    <property type="term" value="F:protein-macromolecule adaptor activity"/>
    <property type="evidence" value="ECO:0007669"/>
    <property type="project" value="TreeGrafter"/>
</dbReference>
<keyword evidence="6" id="KW-0752">Steroid biosynthesis</keyword>
<feature type="transmembrane region" description="Helical" evidence="13">
    <location>
        <begin position="94"/>
        <end position="111"/>
    </location>
</feature>
<keyword evidence="11" id="KW-1207">Sterol metabolism</keyword>
<name>A0AAN6WKW0_9PEZI</name>
<evidence type="ECO:0000256" key="10">
    <source>
        <dbReference type="ARBA" id="ARBA00023136"/>
    </source>
</evidence>
<evidence type="ECO:0000256" key="5">
    <source>
        <dbReference type="ARBA" id="ARBA00022824"/>
    </source>
</evidence>
<proteinExistence type="inferred from homology"/>
<evidence type="ECO:0000256" key="1">
    <source>
        <dbReference type="ARBA" id="ARBA00004477"/>
    </source>
</evidence>
<dbReference type="Pfam" id="PF03694">
    <property type="entry name" value="Erg28"/>
    <property type="match status" value="1"/>
</dbReference>
<evidence type="ECO:0000256" key="6">
    <source>
        <dbReference type="ARBA" id="ARBA00022955"/>
    </source>
</evidence>
<protein>
    <recommendedName>
        <fullName evidence="16">Ergosterol biosynthesis protein</fullName>
    </recommendedName>
</protein>
<dbReference type="GO" id="GO:0005789">
    <property type="term" value="C:endoplasmic reticulum membrane"/>
    <property type="evidence" value="ECO:0007669"/>
    <property type="project" value="UniProtKB-SubCell"/>
</dbReference>
<keyword evidence="10 13" id="KW-0472">Membrane</keyword>
<dbReference type="PANTHER" id="PTHR15451">
    <property type="entry name" value="ERGOSTEROL BIOSYNTHETIC PROTEIN 28-RELATED"/>
    <property type="match status" value="1"/>
</dbReference>
<dbReference type="EMBL" id="MU864574">
    <property type="protein sequence ID" value="KAK4183136.1"/>
    <property type="molecule type" value="Genomic_DNA"/>
</dbReference>